<keyword evidence="10" id="KW-1185">Reference proteome</keyword>
<dbReference type="PROSITE" id="PS52029">
    <property type="entry name" value="LD_TPASE"/>
    <property type="match status" value="1"/>
</dbReference>
<dbReference type="CDD" id="cd16913">
    <property type="entry name" value="YkuD_like"/>
    <property type="match status" value="1"/>
</dbReference>
<dbReference type="GO" id="GO:0008360">
    <property type="term" value="P:regulation of cell shape"/>
    <property type="evidence" value="ECO:0007669"/>
    <property type="project" value="UniProtKB-UniRule"/>
</dbReference>
<evidence type="ECO:0000256" key="1">
    <source>
        <dbReference type="ARBA" id="ARBA00004752"/>
    </source>
</evidence>
<evidence type="ECO:0000256" key="7">
    <source>
        <dbReference type="PROSITE-ProRule" id="PRU01373"/>
    </source>
</evidence>
<evidence type="ECO:0000313" key="10">
    <source>
        <dbReference type="Proteomes" id="UP000503483"/>
    </source>
</evidence>
<dbReference type="Gene3D" id="2.40.440.10">
    <property type="entry name" value="L,D-transpeptidase catalytic domain-like"/>
    <property type="match status" value="1"/>
</dbReference>
<dbReference type="RefSeq" id="WP_172126918.1">
    <property type="nucleotide sequence ID" value="NZ_CP042652.1"/>
</dbReference>
<dbReference type="GO" id="GO:0016740">
    <property type="term" value="F:transferase activity"/>
    <property type="evidence" value="ECO:0007669"/>
    <property type="project" value="UniProtKB-KW"/>
</dbReference>
<evidence type="ECO:0000259" key="8">
    <source>
        <dbReference type="PROSITE" id="PS52029"/>
    </source>
</evidence>
<sequence length="319" mass="37529">MFRVVIFLMIILNGYASDLVNIYRMQGLNSVEMEIEKTLKNQDYWKEYLKDKNVDYGYYEYKKYVLLTQKDQSEISLFEVKDNDFKLVLRNNVITGENQGDKYTEGDKKTPEGSYDLIEKKTGLDQFYGPFALVTSYPNVFDQSLNKNGYGIWIHGKPFSGERESVTKGCIALDNNELENLEKNLDLKKTILITTQNQFKKATKDEMALILSSIFKWKDAWKYSQFNDYISFYSTEFKKDDKSGFTEFKEYKERIFAKDEKKTINFTNIDISPYPNSLGKNMFRIFMDEEYLSPTIKFIGNKELFIEIIDNEVKILSED</sequence>
<dbReference type="KEGG" id="paco:AACT_2178"/>
<comment type="pathway">
    <text evidence="1 7">Cell wall biogenesis; peptidoglycan biosynthesis.</text>
</comment>
<evidence type="ECO:0000256" key="3">
    <source>
        <dbReference type="ARBA" id="ARBA00022679"/>
    </source>
</evidence>
<dbReference type="GO" id="GO:0071555">
    <property type="term" value="P:cell wall organization"/>
    <property type="evidence" value="ECO:0007669"/>
    <property type="project" value="UniProtKB-UniRule"/>
</dbReference>
<dbReference type="SUPFAM" id="SSF141523">
    <property type="entry name" value="L,D-transpeptidase catalytic domain-like"/>
    <property type="match status" value="1"/>
</dbReference>
<dbReference type="SUPFAM" id="SSF54427">
    <property type="entry name" value="NTF2-like"/>
    <property type="match status" value="1"/>
</dbReference>
<reference evidence="9 10" key="1">
    <citation type="submission" date="2019-08" db="EMBL/GenBank/DDBJ databases">
        <title>Complete genome sequence of Arcobacter acticola.</title>
        <authorList>
            <person name="Miller W."/>
        </authorList>
    </citation>
    <scope>NUCLEOTIDE SEQUENCE [LARGE SCALE GENOMIC DNA]</scope>
    <source>
        <strain evidence="9 10">KCTC 52212</strain>
    </source>
</reference>
<comment type="similarity">
    <text evidence="2">Belongs to the YkuD family.</text>
</comment>
<keyword evidence="5 7" id="KW-0573">Peptidoglycan synthesis</keyword>
<evidence type="ECO:0000313" key="9">
    <source>
        <dbReference type="EMBL" id="QKE29306.1"/>
    </source>
</evidence>
<organism evidence="9 10">
    <name type="scientific">Arcobacter acticola</name>
    <dbReference type="NCBI Taxonomy" id="1849015"/>
    <lineage>
        <taxon>Bacteria</taxon>
        <taxon>Pseudomonadati</taxon>
        <taxon>Campylobacterota</taxon>
        <taxon>Epsilonproteobacteria</taxon>
        <taxon>Campylobacterales</taxon>
        <taxon>Arcobacteraceae</taxon>
        <taxon>Arcobacter</taxon>
    </lineage>
</organism>
<protein>
    <submittedName>
        <fullName evidence="9">Peptidoglycan peptidase 2</fullName>
    </submittedName>
</protein>
<dbReference type="InterPro" id="IPR005490">
    <property type="entry name" value="LD_TPept_cat_dom"/>
</dbReference>
<keyword evidence="6 7" id="KW-0961">Cell wall biogenesis/degradation</keyword>
<name>A0A6M8EJ08_9BACT</name>
<keyword evidence="4 7" id="KW-0133">Cell shape</keyword>
<dbReference type="AlphaFoldDB" id="A0A6M8EJ08"/>
<keyword evidence="3" id="KW-0808">Transferase</keyword>
<dbReference type="GO" id="GO:0004180">
    <property type="term" value="F:carboxypeptidase activity"/>
    <property type="evidence" value="ECO:0007669"/>
    <property type="project" value="UniProtKB-ARBA"/>
</dbReference>
<dbReference type="InterPro" id="IPR032710">
    <property type="entry name" value="NTF2-like_dom_sf"/>
</dbReference>
<dbReference type="GO" id="GO:0009252">
    <property type="term" value="P:peptidoglycan biosynthetic process"/>
    <property type="evidence" value="ECO:0007669"/>
    <property type="project" value="UniProtKB-UniPathway"/>
</dbReference>
<evidence type="ECO:0000256" key="6">
    <source>
        <dbReference type="ARBA" id="ARBA00023316"/>
    </source>
</evidence>
<dbReference type="PANTHER" id="PTHR36699">
    <property type="entry name" value="LD-TRANSPEPTIDASE"/>
    <property type="match status" value="1"/>
</dbReference>
<evidence type="ECO:0000256" key="5">
    <source>
        <dbReference type="ARBA" id="ARBA00022984"/>
    </source>
</evidence>
<accession>A0A6M8EJ08</accession>
<dbReference type="Pfam" id="PF24125">
    <property type="entry name" value="Cds6_C"/>
    <property type="match status" value="1"/>
</dbReference>
<evidence type="ECO:0000256" key="4">
    <source>
        <dbReference type="ARBA" id="ARBA00022960"/>
    </source>
</evidence>
<dbReference type="Proteomes" id="UP000503483">
    <property type="component" value="Chromosome"/>
</dbReference>
<proteinExistence type="inferred from homology"/>
<feature type="active site" description="Proton donor/acceptor" evidence="7">
    <location>
        <position position="155"/>
    </location>
</feature>
<gene>
    <name evidence="9" type="primary">pgp2</name>
    <name evidence="9" type="ORF">AACT_2178</name>
</gene>
<evidence type="ECO:0000256" key="2">
    <source>
        <dbReference type="ARBA" id="ARBA00005992"/>
    </source>
</evidence>
<dbReference type="EMBL" id="CP042652">
    <property type="protein sequence ID" value="QKE29306.1"/>
    <property type="molecule type" value="Genomic_DNA"/>
</dbReference>
<dbReference type="InterPro" id="IPR038063">
    <property type="entry name" value="Transpep_catalytic_dom"/>
</dbReference>
<feature type="active site" description="Nucleophile" evidence="7">
    <location>
        <position position="170"/>
    </location>
</feature>
<dbReference type="UniPathway" id="UPA00219"/>
<dbReference type="PANTHER" id="PTHR36699:SF1">
    <property type="entry name" value="L,D-TRANSPEPTIDASE YAFK-RELATED"/>
    <property type="match status" value="1"/>
</dbReference>
<dbReference type="Pfam" id="PF03734">
    <property type="entry name" value="YkuD"/>
    <property type="match status" value="1"/>
</dbReference>
<dbReference type="InterPro" id="IPR056203">
    <property type="entry name" value="Cds6_C"/>
</dbReference>
<feature type="domain" description="L,D-TPase catalytic" evidence="8">
    <location>
        <begin position="64"/>
        <end position="194"/>
    </location>
</feature>